<dbReference type="Gene3D" id="3.40.50.1820">
    <property type="entry name" value="alpha/beta hydrolase"/>
    <property type="match status" value="1"/>
</dbReference>
<dbReference type="InterPro" id="IPR050261">
    <property type="entry name" value="FrsA_esterase"/>
</dbReference>
<organism evidence="4 5">
    <name type="scientific">Actinomyces radicidentis</name>
    <dbReference type="NCBI Taxonomy" id="111015"/>
    <lineage>
        <taxon>Bacteria</taxon>
        <taxon>Bacillati</taxon>
        <taxon>Actinomycetota</taxon>
        <taxon>Actinomycetes</taxon>
        <taxon>Actinomycetales</taxon>
        <taxon>Actinomycetaceae</taxon>
        <taxon>Actinomyces</taxon>
    </lineage>
</organism>
<dbReference type="RefSeq" id="WP_067943697.1">
    <property type="nucleotide sequence ID" value="NZ_CP014228.1"/>
</dbReference>
<dbReference type="OrthoDB" id="4481859at2"/>
<comment type="similarity">
    <text evidence="1">Belongs to the AB hydrolase superfamily.</text>
</comment>
<gene>
    <name evidence="4" type="ORF">AXF14_12495</name>
</gene>
<accession>A0A0X8JGL0</accession>
<evidence type="ECO:0000256" key="2">
    <source>
        <dbReference type="ARBA" id="ARBA00022801"/>
    </source>
</evidence>
<feature type="domain" description="Serine aminopeptidase S33" evidence="3">
    <location>
        <begin position="26"/>
        <end position="144"/>
    </location>
</feature>
<dbReference type="AlphaFoldDB" id="A0A0X8JGL0"/>
<sequence>MHQQYVEIQGSSGILRGTAYLPETGEPRPVAVLCHGFGGTRWEGGLLPDIGRALAEKGVAALAVDRTGQGESDGSFFDVTVQRDVDDVEHILDYARSLKEMDPQDVHLMGISLGAVVATIVAALRPDQVRSLSLMSTACSFADEIRGGKLQGMPLFVIDEQGYLDFYGHRLGPAIVEASKDIDLFEAARGFQGPVRLLHGEKDFIPVEYVRRYLDVYGDQADLTVSPTADHGWTNVSDRDLVESEIVNFIARHARGVQ</sequence>
<dbReference type="STRING" id="111015.AXF14_12495"/>
<dbReference type="KEGG" id="ard:AXF14_12495"/>
<protein>
    <recommendedName>
        <fullName evidence="3">Serine aminopeptidase S33 domain-containing protein</fullName>
    </recommendedName>
</protein>
<evidence type="ECO:0000256" key="1">
    <source>
        <dbReference type="ARBA" id="ARBA00008645"/>
    </source>
</evidence>
<reference evidence="5" key="1">
    <citation type="submission" date="2016-02" db="EMBL/GenBank/DDBJ databases">
        <authorList>
            <person name="Holder M.E."/>
            <person name="Ajami N.J."/>
            <person name="Petrosino J.F."/>
        </authorList>
    </citation>
    <scope>NUCLEOTIDE SEQUENCE [LARGE SCALE GENOMIC DNA]</scope>
    <source>
        <strain evidence="5">CCUG 36733</strain>
    </source>
</reference>
<dbReference type="Proteomes" id="UP000065220">
    <property type="component" value="Chromosome"/>
</dbReference>
<evidence type="ECO:0000259" key="3">
    <source>
        <dbReference type="Pfam" id="PF12146"/>
    </source>
</evidence>
<dbReference type="PANTHER" id="PTHR22946:SF9">
    <property type="entry name" value="POLYKETIDE TRANSFERASE AF380"/>
    <property type="match status" value="1"/>
</dbReference>
<evidence type="ECO:0000313" key="4">
    <source>
        <dbReference type="EMBL" id="AMD88247.1"/>
    </source>
</evidence>
<dbReference type="Pfam" id="PF12146">
    <property type="entry name" value="Hydrolase_4"/>
    <property type="match status" value="1"/>
</dbReference>
<evidence type="ECO:0000313" key="5">
    <source>
        <dbReference type="Proteomes" id="UP000065220"/>
    </source>
</evidence>
<proteinExistence type="inferred from homology"/>
<dbReference type="PANTHER" id="PTHR22946">
    <property type="entry name" value="DIENELACTONE HYDROLASE DOMAIN-CONTAINING PROTEIN-RELATED"/>
    <property type="match status" value="1"/>
</dbReference>
<name>A0A0X8JGL0_ACTRD</name>
<dbReference type="InterPro" id="IPR022742">
    <property type="entry name" value="Hydrolase_4"/>
</dbReference>
<keyword evidence="2" id="KW-0378">Hydrolase</keyword>
<keyword evidence="5" id="KW-1185">Reference proteome</keyword>
<dbReference type="SUPFAM" id="SSF53474">
    <property type="entry name" value="alpha/beta-Hydrolases"/>
    <property type="match status" value="1"/>
</dbReference>
<dbReference type="InterPro" id="IPR029058">
    <property type="entry name" value="AB_hydrolase_fold"/>
</dbReference>
<dbReference type="GO" id="GO:0052689">
    <property type="term" value="F:carboxylic ester hydrolase activity"/>
    <property type="evidence" value="ECO:0007669"/>
    <property type="project" value="UniProtKB-ARBA"/>
</dbReference>
<dbReference type="EMBL" id="CP014228">
    <property type="protein sequence ID" value="AMD88247.1"/>
    <property type="molecule type" value="Genomic_DNA"/>
</dbReference>